<proteinExistence type="predicted"/>
<keyword evidence="1" id="KW-0472">Membrane</keyword>
<accession>A0A166S8L4</accession>
<dbReference type="EMBL" id="LFIV01000090">
    <property type="protein sequence ID" value="KZL70389.1"/>
    <property type="molecule type" value="Genomic_DNA"/>
</dbReference>
<dbReference type="Proteomes" id="UP000076552">
    <property type="component" value="Unassembled WGS sequence"/>
</dbReference>
<evidence type="ECO:0000256" key="1">
    <source>
        <dbReference type="SAM" id="Phobius"/>
    </source>
</evidence>
<gene>
    <name evidence="2" type="ORF">CT0861_01154</name>
</gene>
<evidence type="ECO:0000313" key="2">
    <source>
        <dbReference type="EMBL" id="KZL70389.1"/>
    </source>
</evidence>
<sequence length="168" mass="17893">MPAPAVADILKEFHAPEGALISLVVSALILGSVFGIVLCRIISVLLVFRFFSGCAGAAPLAVGAGTIADWVLSLGPSQEAFWTSTWVGIGSFGWSASCESILEGRAKKDRKTTRAVLDTDVSPGTVFSEAIKRPFRLLFLHPVVLAFASYLPSYTSTSRAVSPQQFPF</sequence>
<evidence type="ECO:0000313" key="3">
    <source>
        <dbReference type="Proteomes" id="UP000076552"/>
    </source>
</evidence>
<feature type="transmembrane region" description="Helical" evidence="1">
    <location>
        <begin position="137"/>
        <end position="155"/>
    </location>
</feature>
<keyword evidence="1" id="KW-0812">Transmembrane</keyword>
<dbReference type="AlphaFoldDB" id="A0A166S8L4"/>
<name>A0A166S8L4_9PEZI</name>
<keyword evidence="1" id="KW-1133">Transmembrane helix</keyword>
<feature type="transmembrane region" description="Helical" evidence="1">
    <location>
        <begin position="20"/>
        <end position="39"/>
    </location>
</feature>
<feature type="transmembrane region" description="Helical" evidence="1">
    <location>
        <begin position="46"/>
        <end position="68"/>
    </location>
</feature>
<comment type="caution">
    <text evidence="2">The sequence shown here is derived from an EMBL/GenBank/DDBJ whole genome shotgun (WGS) entry which is preliminary data.</text>
</comment>
<feature type="transmembrane region" description="Helical" evidence="1">
    <location>
        <begin position="80"/>
        <end position="102"/>
    </location>
</feature>
<reference evidence="2 3" key="1">
    <citation type="submission" date="2015-06" db="EMBL/GenBank/DDBJ databases">
        <title>Survival trade-offs in plant roots during colonization by closely related pathogenic and mutualistic fungi.</title>
        <authorList>
            <person name="Hacquard S."/>
            <person name="Kracher B."/>
            <person name="Hiruma K."/>
            <person name="Weinman A."/>
            <person name="Muench P."/>
            <person name="Garrido Oter R."/>
            <person name="Ver Loren van Themaat E."/>
            <person name="Dallerey J.-F."/>
            <person name="Damm U."/>
            <person name="Henrissat B."/>
            <person name="Lespinet O."/>
            <person name="Thon M."/>
            <person name="Kemen E."/>
            <person name="McHardy A.C."/>
            <person name="Schulze-Lefert P."/>
            <person name="O'Connell R.J."/>
        </authorList>
    </citation>
    <scope>NUCLEOTIDE SEQUENCE [LARGE SCALE GENOMIC DNA]</scope>
    <source>
        <strain evidence="2 3">0861</strain>
    </source>
</reference>
<protein>
    <submittedName>
        <fullName evidence="2">MFS multidrug transporter</fullName>
    </submittedName>
</protein>
<keyword evidence="3" id="KW-1185">Reference proteome</keyword>
<dbReference type="STRING" id="708197.A0A166S8L4"/>
<organism evidence="2 3">
    <name type="scientific">Colletotrichum tofieldiae</name>
    <dbReference type="NCBI Taxonomy" id="708197"/>
    <lineage>
        <taxon>Eukaryota</taxon>
        <taxon>Fungi</taxon>
        <taxon>Dikarya</taxon>
        <taxon>Ascomycota</taxon>
        <taxon>Pezizomycotina</taxon>
        <taxon>Sordariomycetes</taxon>
        <taxon>Hypocreomycetidae</taxon>
        <taxon>Glomerellales</taxon>
        <taxon>Glomerellaceae</taxon>
        <taxon>Colletotrichum</taxon>
        <taxon>Colletotrichum spaethianum species complex</taxon>
    </lineage>
</organism>